<dbReference type="EMBL" id="CAEZUJ010000015">
    <property type="protein sequence ID" value="CAB4597340.1"/>
    <property type="molecule type" value="Genomic_DNA"/>
</dbReference>
<evidence type="ECO:0000259" key="2">
    <source>
        <dbReference type="PROSITE" id="PS50076"/>
    </source>
</evidence>
<dbReference type="InterPro" id="IPR002939">
    <property type="entry name" value="DnaJ_C"/>
</dbReference>
<evidence type="ECO:0000256" key="1">
    <source>
        <dbReference type="ARBA" id="ARBA00023016"/>
    </source>
</evidence>
<evidence type="ECO:0000313" key="6">
    <source>
        <dbReference type="EMBL" id="CAB4856121.1"/>
    </source>
</evidence>
<organism evidence="3">
    <name type="scientific">freshwater metagenome</name>
    <dbReference type="NCBI Taxonomy" id="449393"/>
    <lineage>
        <taxon>unclassified sequences</taxon>
        <taxon>metagenomes</taxon>
        <taxon>ecological metagenomes</taxon>
    </lineage>
</organism>
<accession>A0A6J6G9Y5</accession>
<dbReference type="GO" id="GO:0051082">
    <property type="term" value="F:unfolded protein binding"/>
    <property type="evidence" value="ECO:0007669"/>
    <property type="project" value="InterPro"/>
</dbReference>
<dbReference type="SUPFAM" id="SSF46565">
    <property type="entry name" value="Chaperone J-domain"/>
    <property type="match status" value="1"/>
</dbReference>
<dbReference type="EMBL" id="CAFBLI010000005">
    <property type="protein sequence ID" value="CAB4856121.1"/>
    <property type="molecule type" value="Genomic_DNA"/>
</dbReference>
<dbReference type="Gene3D" id="1.10.287.110">
    <property type="entry name" value="DnaJ domain"/>
    <property type="match status" value="1"/>
</dbReference>
<dbReference type="CDD" id="cd10747">
    <property type="entry name" value="DnaJ_C"/>
    <property type="match status" value="1"/>
</dbReference>
<dbReference type="PROSITE" id="PS50076">
    <property type="entry name" value="DNAJ_2"/>
    <property type="match status" value="1"/>
</dbReference>
<evidence type="ECO:0000313" key="4">
    <source>
        <dbReference type="EMBL" id="CAB4675211.1"/>
    </source>
</evidence>
<dbReference type="Gene3D" id="2.60.260.20">
    <property type="entry name" value="Urease metallochaperone UreE, N-terminal domain"/>
    <property type="match status" value="2"/>
</dbReference>
<dbReference type="InterPro" id="IPR001623">
    <property type="entry name" value="DnaJ_domain"/>
</dbReference>
<dbReference type="SMART" id="SM00271">
    <property type="entry name" value="DnaJ"/>
    <property type="match status" value="1"/>
</dbReference>
<evidence type="ECO:0000313" key="3">
    <source>
        <dbReference type="EMBL" id="CAB4597340.1"/>
    </source>
</evidence>
<dbReference type="Pfam" id="PF00226">
    <property type="entry name" value="DnaJ"/>
    <property type="match status" value="1"/>
</dbReference>
<sequence>MAAKDLYEKDFYAILGVDKKADAATIKKEYRKKAREFHPDKTKGDKTLEERFKAVSEAYDILSDDKKRAEYDQARSLFQQGGIPGAGYAGDFNAGGFGDLGDIFGNLFGANQRRGPRRGQDLQANATISFRESIAGTTLSFSTQSGPVTARVPAGITDGARIRVKGKGVLGEAGAGDLFITVNVQGHPIFSRRDDNLLITLPVTFTEAALGGDVNVPTLSGEEVTLRLPAGSANGKTLRVKGRGVVRKEGTAGDLLVTIEITVPQRIDGKAKAALEDYAAATKGADPRVDFIKTARS</sequence>
<dbReference type="Pfam" id="PF01556">
    <property type="entry name" value="DnaJ_C"/>
    <property type="match status" value="1"/>
</dbReference>
<dbReference type="GO" id="GO:0005737">
    <property type="term" value="C:cytoplasm"/>
    <property type="evidence" value="ECO:0007669"/>
    <property type="project" value="TreeGrafter"/>
</dbReference>
<dbReference type="EMBL" id="CAEZZS010000002">
    <property type="protein sequence ID" value="CAB4766828.1"/>
    <property type="molecule type" value="Genomic_DNA"/>
</dbReference>
<dbReference type="SUPFAM" id="SSF49493">
    <property type="entry name" value="HSP40/DnaJ peptide-binding domain"/>
    <property type="match status" value="2"/>
</dbReference>
<dbReference type="InterPro" id="IPR018253">
    <property type="entry name" value="DnaJ_domain_CS"/>
</dbReference>
<evidence type="ECO:0000313" key="5">
    <source>
        <dbReference type="EMBL" id="CAB4766828.1"/>
    </source>
</evidence>
<protein>
    <submittedName>
        <fullName evidence="3">Unannotated protein</fullName>
    </submittedName>
</protein>
<dbReference type="EMBL" id="CAEZXH010000004">
    <property type="protein sequence ID" value="CAB4675211.1"/>
    <property type="molecule type" value="Genomic_DNA"/>
</dbReference>
<dbReference type="PANTHER" id="PTHR43096">
    <property type="entry name" value="DNAJ HOMOLOG 1, MITOCHONDRIAL-RELATED"/>
    <property type="match status" value="1"/>
</dbReference>
<name>A0A6J6G9Y5_9ZZZZ</name>
<reference evidence="3" key="1">
    <citation type="submission" date="2020-05" db="EMBL/GenBank/DDBJ databases">
        <authorList>
            <person name="Chiriac C."/>
            <person name="Salcher M."/>
            <person name="Ghai R."/>
            <person name="Kavagutti S V."/>
        </authorList>
    </citation>
    <scope>NUCLEOTIDE SEQUENCE</scope>
</reference>
<dbReference type="AlphaFoldDB" id="A0A6J6G9Y5"/>
<dbReference type="GO" id="GO:0042026">
    <property type="term" value="P:protein refolding"/>
    <property type="evidence" value="ECO:0007669"/>
    <property type="project" value="TreeGrafter"/>
</dbReference>
<gene>
    <name evidence="3" type="ORF">UFOPK1811_00556</name>
    <name evidence="4" type="ORF">UFOPK2360_00123</name>
    <name evidence="5" type="ORF">UFOPK2922_00075</name>
    <name evidence="6" type="ORF">UFOPK3306_00132</name>
</gene>
<dbReference type="CDD" id="cd06257">
    <property type="entry name" value="DnaJ"/>
    <property type="match status" value="1"/>
</dbReference>
<keyword evidence="1" id="KW-0346">Stress response</keyword>
<dbReference type="FunFam" id="2.60.260.20:FF:000013">
    <property type="entry name" value="DnaJ subfamily B member 11"/>
    <property type="match status" value="1"/>
</dbReference>
<dbReference type="PRINTS" id="PR00625">
    <property type="entry name" value="JDOMAIN"/>
</dbReference>
<dbReference type="PANTHER" id="PTHR43096:SF54">
    <property type="entry name" value="CHAPERONE PROTEIN DNAJ 1"/>
    <property type="match status" value="1"/>
</dbReference>
<dbReference type="PROSITE" id="PS00636">
    <property type="entry name" value="DNAJ_1"/>
    <property type="match status" value="1"/>
</dbReference>
<dbReference type="InterPro" id="IPR008971">
    <property type="entry name" value="HSP40/DnaJ_pept-bd"/>
</dbReference>
<dbReference type="InterPro" id="IPR036869">
    <property type="entry name" value="J_dom_sf"/>
</dbReference>
<feature type="domain" description="J" evidence="2">
    <location>
        <begin position="10"/>
        <end position="75"/>
    </location>
</feature>
<proteinExistence type="predicted"/>